<organism evidence="6 7">
    <name type="scientific">Faunimonas pinastri</name>
    <dbReference type="NCBI Taxonomy" id="1855383"/>
    <lineage>
        <taxon>Bacteria</taxon>
        <taxon>Pseudomonadati</taxon>
        <taxon>Pseudomonadota</taxon>
        <taxon>Alphaproteobacteria</taxon>
        <taxon>Hyphomicrobiales</taxon>
        <taxon>Afifellaceae</taxon>
        <taxon>Faunimonas</taxon>
    </lineage>
</organism>
<dbReference type="Pfam" id="PF13407">
    <property type="entry name" value="Peripla_BP_4"/>
    <property type="match status" value="1"/>
</dbReference>
<comment type="subcellular location">
    <subcellularLocation>
        <location evidence="1">Cell envelope</location>
    </subcellularLocation>
</comment>
<sequence length="314" mass="31880">MRHFASRAIGACLLAATLAAPHSASAKELKQVGVSVVDLGNPFFGAIAQSIEAQVKAASPGAKTMMLSADYDLGKQSTQFDNFIQAGVDMIIVSAVDSKAITAAINRAKAAGIVVVAIDNTADGAQATVTTDNVTAGKQACGYIVDKLGGKGNLLIVNGPPVSGVIDRVAGCKQALAGSPGIKILSDNQNGIGTREGGLNVTTALLTANDDVNAIFTINDPSAIGADLATKQINRTGIVITTVDGSPDIEDALKGKTQIQASSAQLPSALAKAAVDAGMKLMNGEKLDKPSVLVAPQLITRDNVGSYKGWKSGG</sequence>
<evidence type="ECO:0000256" key="1">
    <source>
        <dbReference type="ARBA" id="ARBA00004196"/>
    </source>
</evidence>
<evidence type="ECO:0000313" key="7">
    <source>
        <dbReference type="Proteomes" id="UP000199647"/>
    </source>
</evidence>
<dbReference type="Proteomes" id="UP000199647">
    <property type="component" value="Unassembled WGS sequence"/>
</dbReference>
<evidence type="ECO:0000256" key="2">
    <source>
        <dbReference type="ARBA" id="ARBA00007639"/>
    </source>
</evidence>
<gene>
    <name evidence="6" type="ORF">SAMN05216548_103181</name>
</gene>
<comment type="similarity">
    <text evidence="2">Belongs to the bacterial solute-binding protein 2 family.</text>
</comment>
<feature type="signal peptide" evidence="4">
    <location>
        <begin position="1"/>
        <end position="26"/>
    </location>
</feature>
<evidence type="ECO:0000313" key="6">
    <source>
        <dbReference type="EMBL" id="SEQ25364.1"/>
    </source>
</evidence>
<keyword evidence="7" id="KW-1185">Reference proteome</keyword>
<dbReference type="GO" id="GO:0030313">
    <property type="term" value="C:cell envelope"/>
    <property type="evidence" value="ECO:0007669"/>
    <property type="project" value="UniProtKB-SubCell"/>
</dbReference>
<dbReference type="STRING" id="1855383.SAMN05216548_103181"/>
<feature type="domain" description="Periplasmic binding protein" evidence="5">
    <location>
        <begin position="32"/>
        <end position="286"/>
    </location>
</feature>
<evidence type="ECO:0000259" key="5">
    <source>
        <dbReference type="Pfam" id="PF13407"/>
    </source>
</evidence>
<dbReference type="SUPFAM" id="SSF53822">
    <property type="entry name" value="Periplasmic binding protein-like I"/>
    <property type="match status" value="1"/>
</dbReference>
<dbReference type="CDD" id="cd06321">
    <property type="entry name" value="PBP1_ABC_sugar_binding-like"/>
    <property type="match status" value="1"/>
</dbReference>
<dbReference type="PANTHER" id="PTHR46847">
    <property type="entry name" value="D-ALLOSE-BINDING PERIPLASMIC PROTEIN-RELATED"/>
    <property type="match status" value="1"/>
</dbReference>
<reference evidence="6 7" key="1">
    <citation type="submission" date="2016-10" db="EMBL/GenBank/DDBJ databases">
        <authorList>
            <person name="de Groot N.N."/>
        </authorList>
    </citation>
    <scope>NUCLEOTIDE SEQUENCE [LARGE SCALE GENOMIC DNA]</scope>
    <source>
        <strain evidence="6 7">A52C2</strain>
    </source>
</reference>
<evidence type="ECO:0000256" key="3">
    <source>
        <dbReference type="ARBA" id="ARBA00022729"/>
    </source>
</evidence>
<dbReference type="RefSeq" id="WP_092495787.1">
    <property type="nucleotide sequence ID" value="NZ_FOFG01000003.1"/>
</dbReference>
<proteinExistence type="inferred from homology"/>
<protein>
    <submittedName>
        <fullName evidence="6">Monosaccharide ABC transporter substrate-binding protein, CUT2 family</fullName>
    </submittedName>
</protein>
<dbReference type="InterPro" id="IPR025997">
    <property type="entry name" value="SBP_2_dom"/>
</dbReference>
<dbReference type="OrthoDB" id="9813037at2"/>
<evidence type="ECO:0000256" key="4">
    <source>
        <dbReference type="SAM" id="SignalP"/>
    </source>
</evidence>
<feature type="chain" id="PRO_5011743667" evidence="4">
    <location>
        <begin position="27"/>
        <end position="314"/>
    </location>
</feature>
<dbReference type="Gene3D" id="3.40.50.2300">
    <property type="match status" value="2"/>
</dbReference>
<dbReference type="InterPro" id="IPR028082">
    <property type="entry name" value="Peripla_BP_I"/>
</dbReference>
<dbReference type="EMBL" id="FOFG01000003">
    <property type="protein sequence ID" value="SEQ25364.1"/>
    <property type="molecule type" value="Genomic_DNA"/>
</dbReference>
<accession>A0A1H9EI17</accession>
<dbReference type="GO" id="GO:0030246">
    <property type="term" value="F:carbohydrate binding"/>
    <property type="evidence" value="ECO:0007669"/>
    <property type="project" value="UniProtKB-ARBA"/>
</dbReference>
<name>A0A1H9EI17_9HYPH</name>
<dbReference type="PANTHER" id="PTHR46847:SF2">
    <property type="entry name" value="ABC TRANSPORTER SUGAR-BINDING PROTEIN"/>
    <property type="match status" value="1"/>
</dbReference>
<dbReference type="AlphaFoldDB" id="A0A1H9EI17"/>
<keyword evidence="3 4" id="KW-0732">Signal</keyword>